<dbReference type="PANTHER" id="PTHR47074:SF11">
    <property type="entry name" value="REVERSE TRANSCRIPTASE-LIKE PROTEIN"/>
    <property type="match status" value="1"/>
</dbReference>
<dbReference type="Proteomes" id="UP000604825">
    <property type="component" value="Unassembled WGS sequence"/>
</dbReference>
<evidence type="ECO:0000313" key="3">
    <source>
        <dbReference type="Proteomes" id="UP000604825"/>
    </source>
</evidence>
<dbReference type="AlphaFoldDB" id="A0A811N9Z1"/>
<name>A0A811N9Z1_9POAL</name>
<accession>A0A811N9Z1</accession>
<evidence type="ECO:0000313" key="2">
    <source>
        <dbReference type="EMBL" id="CAD6217896.1"/>
    </source>
</evidence>
<organism evidence="2 3">
    <name type="scientific">Miscanthus lutarioriparius</name>
    <dbReference type="NCBI Taxonomy" id="422564"/>
    <lineage>
        <taxon>Eukaryota</taxon>
        <taxon>Viridiplantae</taxon>
        <taxon>Streptophyta</taxon>
        <taxon>Embryophyta</taxon>
        <taxon>Tracheophyta</taxon>
        <taxon>Spermatophyta</taxon>
        <taxon>Magnoliopsida</taxon>
        <taxon>Liliopsida</taxon>
        <taxon>Poales</taxon>
        <taxon>Poaceae</taxon>
        <taxon>PACMAD clade</taxon>
        <taxon>Panicoideae</taxon>
        <taxon>Andropogonodae</taxon>
        <taxon>Andropogoneae</taxon>
        <taxon>Saccharinae</taxon>
        <taxon>Miscanthus</taxon>
    </lineage>
</organism>
<dbReference type="SUPFAM" id="SSF53098">
    <property type="entry name" value="Ribonuclease H-like"/>
    <property type="match status" value="1"/>
</dbReference>
<feature type="domain" description="RNase H type-1" evidence="1">
    <location>
        <begin position="2"/>
        <end position="111"/>
    </location>
</feature>
<evidence type="ECO:0000259" key="1">
    <source>
        <dbReference type="Pfam" id="PF13456"/>
    </source>
</evidence>
<comment type="caution">
    <text evidence="2">The sequence shown here is derived from an EMBL/GenBank/DDBJ whole genome shotgun (WGS) entry which is preliminary data.</text>
</comment>
<dbReference type="GO" id="GO:0004523">
    <property type="term" value="F:RNA-DNA hybrid ribonuclease activity"/>
    <property type="evidence" value="ECO:0007669"/>
    <property type="project" value="InterPro"/>
</dbReference>
<dbReference type="InterPro" id="IPR052929">
    <property type="entry name" value="RNase_H-like_EbsB-rel"/>
</dbReference>
<dbReference type="InterPro" id="IPR036397">
    <property type="entry name" value="RNaseH_sf"/>
</dbReference>
<dbReference type="InterPro" id="IPR012337">
    <property type="entry name" value="RNaseH-like_sf"/>
</dbReference>
<protein>
    <recommendedName>
        <fullName evidence="1">RNase H type-1 domain-containing protein</fullName>
    </recommendedName>
</protein>
<dbReference type="Gene3D" id="3.30.420.10">
    <property type="entry name" value="Ribonuclease H-like superfamily/Ribonuclease H"/>
    <property type="match status" value="1"/>
</dbReference>
<dbReference type="OrthoDB" id="696282at2759"/>
<dbReference type="PANTHER" id="PTHR47074">
    <property type="entry name" value="BNAC02G40300D PROTEIN"/>
    <property type="match status" value="1"/>
</dbReference>
<proteinExistence type="predicted"/>
<sequence>MGGWGFLLRDDQGRVVSSGAVREDFLLDAFQAELLGCLAGLQVVVKLGITRITLEVDGTLVKEAIETKAYRLAFVGVITEIKQIISANLSSCIVSVCKHDSNRLTHALAAFGCNPASYCLIV</sequence>
<dbReference type="EMBL" id="CAJGYO010000003">
    <property type="protein sequence ID" value="CAD6217896.1"/>
    <property type="molecule type" value="Genomic_DNA"/>
</dbReference>
<reference evidence="2" key="1">
    <citation type="submission" date="2020-10" db="EMBL/GenBank/DDBJ databases">
        <authorList>
            <person name="Han B."/>
            <person name="Lu T."/>
            <person name="Zhao Q."/>
            <person name="Huang X."/>
            <person name="Zhao Y."/>
        </authorList>
    </citation>
    <scope>NUCLEOTIDE SEQUENCE</scope>
</reference>
<dbReference type="InterPro" id="IPR044730">
    <property type="entry name" value="RNase_H-like_dom_plant"/>
</dbReference>
<keyword evidence="3" id="KW-1185">Reference proteome</keyword>
<dbReference type="Pfam" id="PF13456">
    <property type="entry name" value="RVT_3"/>
    <property type="match status" value="1"/>
</dbReference>
<gene>
    <name evidence="2" type="ORF">NCGR_LOCUS11845</name>
</gene>
<dbReference type="InterPro" id="IPR002156">
    <property type="entry name" value="RNaseH_domain"/>
</dbReference>
<dbReference type="GO" id="GO:0003676">
    <property type="term" value="F:nucleic acid binding"/>
    <property type="evidence" value="ECO:0007669"/>
    <property type="project" value="InterPro"/>
</dbReference>
<dbReference type="CDD" id="cd06222">
    <property type="entry name" value="RNase_H_like"/>
    <property type="match status" value="1"/>
</dbReference>